<dbReference type="eggNOG" id="KOG1822">
    <property type="taxonomic scope" value="Eukaryota"/>
</dbReference>
<dbReference type="InterPro" id="IPR040108">
    <property type="entry name" value="Laa1/Sip1/HEATR5"/>
</dbReference>
<evidence type="ECO:0000256" key="3">
    <source>
        <dbReference type="ARBA" id="ARBA00070811"/>
    </source>
</evidence>
<dbReference type="InterPro" id="IPR016024">
    <property type="entry name" value="ARM-type_fold"/>
</dbReference>
<comment type="similarity">
    <text evidence="1">Belongs to the HEATR5 family.</text>
</comment>
<dbReference type="Gene3D" id="1.25.10.10">
    <property type="entry name" value="Leucine-rich Repeat Variant"/>
    <property type="match status" value="1"/>
</dbReference>
<protein>
    <recommendedName>
        <fullName evidence="3">HEAT repeat-containing protein 5A</fullName>
    </recommendedName>
</protein>
<dbReference type="GeneTree" id="ENSGT00390000006205"/>
<dbReference type="Ensembl" id="ENSLOCT00000011715.1">
    <property type="protein sequence ID" value="ENSLOCP00000011697.1"/>
    <property type="gene ID" value="ENSLOCG00000009572.1"/>
</dbReference>
<name>W5MTI8_LEPOC</name>
<dbReference type="InterPro" id="IPR011989">
    <property type="entry name" value="ARM-like"/>
</dbReference>
<keyword evidence="2" id="KW-0677">Repeat</keyword>
<sequence length="481" mass="51591">MELAHGLLLNEEACSQLSKQQKAEFVFEWLRFLKKLLVAADRADVKEKQKKLVEQLLAVLNSSPGPPTRWLLAHDLALLYSVGDTFSAHHTVDKCNDIIRSKDDSPSCLPTRLAAVACLGALYEQLGRLLGNTFTDTVGNLLKAMKSAESRGRYEIMLSLEKILRGLGVSAVPCHREIYKAARVCLTDRSMAVRCAAAKCLLELQNEAIFLRTSELENVVTLCFKAFEGSNYDVRMAVSKLLGTILAAAVMPKQATAAPRQSLKKTSLEEVMDLLASGFLRGGTGFLRAGGDMLKGTSSVSRDVRVGITQACVVFVSCLGGPWLERNFSALLGLVLELVSHPKATQTPADAIFCRRCISFVLRATVGGLLGEKAQIAAAKEICQAVGRQKRAVDAAMSESNVETRVGTLDVSASQHVLVCALLELGSLVQGLASTATPLLQDASTGVLDTVVSVLLHPSASARLAAAWCLRCAAVALPSQL</sequence>
<dbReference type="FunFam" id="1.25.10.10:FF:000098">
    <property type="entry name" value="HEAT repeat-containing protein 5A isoform X2"/>
    <property type="match status" value="1"/>
</dbReference>
<accession>W5MTI8</accession>
<dbReference type="OMA" id="GITHAYI"/>
<reference evidence="5" key="1">
    <citation type="submission" date="2011-12" db="EMBL/GenBank/DDBJ databases">
        <title>The Draft Genome of Lepisosteus oculatus.</title>
        <authorList>
            <consortium name="The Broad Institute Genome Assembly &amp; Analysis Group"/>
            <consortium name="Computational R&amp;D Group"/>
            <consortium name="and Sequencing Platform"/>
            <person name="Di Palma F."/>
            <person name="Alfoldi J."/>
            <person name="Johnson J."/>
            <person name="Berlin A."/>
            <person name="Gnerre S."/>
            <person name="Jaffe D."/>
            <person name="MacCallum I."/>
            <person name="Young S."/>
            <person name="Walker B.J."/>
            <person name="Lander E.S."/>
            <person name="Lindblad-Toh K."/>
        </authorList>
    </citation>
    <scope>NUCLEOTIDE SEQUENCE [LARGE SCALE GENOMIC DNA]</scope>
</reference>
<evidence type="ECO:0000313" key="4">
    <source>
        <dbReference type="Ensembl" id="ENSLOCP00000011697.1"/>
    </source>
</evidence>
<dbReference type="SUPFAM" id="SSF48371">
    <property type="entry name" value="ARM repeat"/>
    <property type="match status" value="1"/>
</dbReference>
<dbReference type="Proteomes" id="UP000018468">
    <property type="component" value="Linkage group LG7"/>
</dbReference>
<evidence type="ECO:0000256" key="2">
    <source>
        <dbReference type="ARBA" id="ARBA00022737"/>
    </source>
</evidence>
<dbReference type="PANTHER" id="PTHR21663:SF1">
    <property type="entry name" value="HEAT REPEAT-CONTAINING PROTEIN 5A"/>
    <property type="match status" value="1"/>
</dbReference>
<dbReference type="Bgee" id="ENSLOCG00000009572">
    <property type="expression patterns" value="Expressed in ovary and 10 other cell types or tissues"/>
</dbReference>
<dbReference type="STRING" id="7918.ENSLOCP00000011697"/>
<dbReference type="AlphaFoldDB" id="W5MTI8"/>
<dbReference type="PANTHER" id="PTHR21663">
    <property type="entry name" value="HYPOTHETICAL HEAT DOMAIN-CONTAINING"/>
    <property type="match status" value="1"/>
</dbReference>
<dbReference type="HOGENOM" id="CLU_484504_0_0_1"/>
<dbReference type="InParanoid" id="W5MTI8"/>
<reference evidence="4" key="3">
    <citation type="submission" date="2025-09" db="UniProtKB">
        <authorList>
            <consortium name="Ensembl"/>
        </authorList>
    </citation>
    <scope>IDENTIFICATION</scope>
</reference>
<evidence type="ECO:0000313" key="5">
    <source>
        <dbReference type="Proteomes" id="UP000018468"/>
    </source>
</evidence>
<proteinExistence type="inferred from homology"/>
<dbReference type="EMBL" id="AHAT01003856">
    <property type="status" value="NOT_ANNOTATED_CDS"/>
    <property type="molecule type" value="Genomic_DNA"/>
</dbReference>
<reference evidence="4" key="2">
    <citation type="submission" date="2025-08" db="UniProtKB">
        <authorList>
            <consortium name="Ensembl"/>
        </authorList>
    </citation>
    <scope>IDENTIFICATION</scope>
</reference>
<keyword evidence="5" id="KW-1185">Reference proteome</keyword>
<organism evidence="4 5">
    <name type="scientific">Lepisosteus oculatus</name>
    <name type="common">Spotted gar</name>
    <dbReference type="NCBI Taxonomy" id="7918"/>
    <lineage>
        <taxon>Eukaryota</taxon>
        <taxon>Metazoa</taxon>
        <taxon>Chordata</taxon>
        <taxon>Craniata</taxon>
        <taxon>Vertebrata</taxon>
        <taxon>Euteleostomi</taxon>
        <taxon>Actinopterygii</taxon>
        <taxon>Neopterygii</taxon>
        <taxon>Holostei</taxon>
        <taxon>Semionotiformes</taxon>
        <taxon>Lepisosteidae</taxon>
        <taxon>Lepisosteus</taxon>
    </lineage>
</organism>
<evidence type="ECO:0000256" key="1">
    <source>
        <dbReference type="ARBA" id="ARBA00008304"/>
    </source>
</evidence>